<dbReference type="Proteomes" id="UP000202376">
    <property type="component" value="Segment"/>
</dbReference>
<dbReference type="GeneID" id="3890483"/>
<name>Q2NP12_NPVHC</name>
<reference evidence="1 2" key="2">
    <citation type="journal article" date="2004" name="Virology">
        <title>Identification and functional analysis of Hyphantria cunea nucleopolyhedrovirus iap genes.</title>
        <authorList>
            <person name="Ikeda M."/>
            <person name="Yanagimoto K."/>
            <person name="Kobayashi M."/>
        </authorList>
    </citation>
    <scope>NUCLEOTIDE SEQUENCE [LARGE SCALE GENOMIC DNA]</scope>
</reference>
<reference evidence="1 2" key="3">
    <citation type="journal article" date="2006" name="J. Gen. Virol.">
        <title>Gene organization and complete sequence of the Hyphantria cunea nucleopolyhedrovirus genome.</title>
        <authorList>
            <person name="Ikeda M."/>
            <person name="Shikata M."/>
            <person name="Shirata N."/>
            <person name="Chaeychomsri S."/>
            <person name="Kobayashi M."/>
        </authorList>
    </citation>
    <scope>NUCLEOTIDE SEQUENCE [LARGE SCALE GENOMIC DNA]</scope>
</reference>
<evidence type="ECO:0000313" key="2">
    <source>
        <dbReference type="Proteomes" id="UP000202376"/>
    </source>
</evidence>
<dbReference type="EMBL" id="AP009046">
    <property type="protein sequence ID" value="BAE72388.1"/>
    <property type="molecule type" value="Genomic_DNA"/>
</dbReference>
<protein>
    <submittedName>
        <fullName evidence="1">ORF99 peptide</fullName>
    </submittedName>
</protein>
<reference evidence="1 2" key="1">
    <citation type="journal article" date="2002" name="Virus Genes">
        <title>Identification and characterization of Hyphantria cunea nucleopolyhedrovirus homologous repeated regions.</title>
        <authorList>
            <person name="FelipeAlves C.A."/>
            <person name="Ikeda M."/>
            <person name="Kobayashi M."/>
        </authorList>
    </citation>
    <scope>NUCLEOTIDE SEQUENCE [LARGE SCALE GENOMIC DNA]</scope>
</reference>
<dbReference type="RefSeq" id="YP_473287.1">
    <property type="nucleotide sequence ID" value="NC_007767.1"/>
</dbReference>
<keyword evidence="2" id="KW-1185">Reference proteome</keyword>
<proteinExistence type="predicted"/>
<evidence type="ECO:0000313" key="1">
    <source>
        <dbReference type="EMBL" id="BAE72388.1"/>
    </source>
</evidence>
<dbReference type="KEGG" id="vg:3890483"/>
<gene>
    <name evidence="1" type="ORF">HynVgp099</name>
</gene>
<organismHost>
    <name type="scientific">Lepidoptera</name>
    <name type="common">moths &amp; butterflies</name>
    <dbReference type="NCBI Taxonomy" id="7088"/>
</organismHost>
<sequence length="63" mass="7495">MRQYHKHVYQTQFDGLLLSNKHYLLRTRFHARQLYCDSFETQIGTSRVTPVSGRNAYMFVVIA</sequence>
<organism evidence="1 2">
    <name type="scientific">Hyphantria cunea nuclear polyhedrosis virus</name>
    <name type="common">HcNPV</name>
    <dbReference type="NCBI Taxonomy" id="28288"/>
    <lineage>
        <taxon>Viruses</taxon>
        <taxon>Viruses incertae sedis</taxon>
        <taxon>Naldaviricetes</taxon>
        <taxon>Lefavirales</taxon>
        <taxon>Baculoviridae</taxon>
        <taxon>Alphabaculovirus</taxon>
        <taxon>Alphabaculovirus hycuneae</taxon>
    </lineage>
</organism>
<accession>Q2NP12</accession>